<name>A0A176RZD1_9GAMM</name>
<reference evidence="1 2" key="1">
    <citation type="submission" date="2016-05" db="EMBL/GenBank/DDBJ databases">
        <title>Single-cell genome of chain-forming Candidatus Thiomargarita nelsonii and comparison to other large sulfur-oxidizing bacteria.</title>
        <authorList>
            <person name="Winkel M."/>
            <person name="Salman V."/>
            <person name="Woyke T."/>
            <person name="Schulz-Vogt H."/>
            <person name="Richter M."/>
            <person name="Flood B."/>
            <person name="Bailey J."/>
            <person name="Amann R."/>
            <person name="Mussmann M."/>
        </authorList>
    </citation>
    <scope>NUCLEOTIDE SEQUENCE [LARGE SCALE GENOMIC DNA]</scope>
    <source>
        <strain evidence="1 2">THI036</strain>
    </source>
</reference>
<comment type="caution">
    <text evidence="1">The sequence shown here is derived from an EMBL/GenBank/DDBJ whole genome shotgun (WGS) entry which is preliminary data.</text>
</comment>
<keyword evidence="2" id="KW-1185">Reference proteome</keyword>
<accession>A0A176RZD1</accession>
<proteinExistence type="predicted"/>
<evidence type="ECO:0000313" key="1">
    <source>
        <dbReference type="EMBL" id="OAD21151.1"/>
    </source>
</evidence>
<organism evidence="1 2">
    <name type="scientific">Candidatus Thiomargarita nelsonii</name>
    <dbReference type="NCBI Taxonomy" id="1003181"/>
    <lineage>
        <taxon>Bacteria</taxon>
        <taxon>Pseudomonadati</taxon>
        <taxon>Pseudomonadota</taxon>
        <taxon>Gammaproteobacteria</taxon>
        <taxon>Thiotrichales</taxon>
        <taxon>Thiotrichaceae</taxon>
        <taxon>Thiomargarita</taxon>
    </lineage>
</organism>
<dbReference type="AlphaFoldDB" id="A0A176RZD1"/>
<dbReference type="Proteomes" id="UP000076962">
    <property type="component" value="Unassembled WGS sequence"/>
</dbReference>
<sequence>MFEKFMIPYFIRFVDAILCNIFSEFFKSIDVCDVLLYIFRIRLYAKNEYSFLQIIRNLIYYIIQPFFILIEINNQKHHSVLIFVHSRNMIVLEGFQNFRPTSRRR</sequence>
<gene>
    <name evidence="1" type="ORF">THIOM_003087</name>
</gene>
<protein>
    <submittedName>
        <fullName evidence="1">Uncharacterized protein</fullName>
    </submittedName>
</protein>
<evidence type="ECO:0000313" key="2">
    <source>
        <dbReference type="Proteomes" id="UP000076962"/>
    </source>
</evidence>
<dbReference type="EMBL" id="LUTY01001832">
    <property type="protein sequence ID" value="OAD21151.1"/>
    <property type="molecule type" value="Genomic_DNA"/>
</dbReference>